<organism evidence="2 3">
    <name type="scientific">Chinchilla lanigera</name>
    <name type="common">Long-tailed chinchilla</name>
    <name type="synonym">Chinchilla villidera</name>
    <dbReference type="NCBI Taxonomy" id="34839"/>
    <lineage>
        <taxon>Eukaryota</taxon>
        <taxon>Metazoa</taxon>
        <taxon>Chordata</taxon>
        <taxon>Craniata</taxon>
        <taxon>Vertebrata</taxon>
        <taxon>Euteleostomi</taxon>
        <taxon>Mammalia</taxon>
        <taxon>Eutheria</taxon>
        <taxon>Euarchontoglires</taxon>
        <taxon>Glires</taxon>
        <taxon>Rodentia</taxon>
        <taxon>Hystricomorpha</taxon>
        <taxon>Chinchillidae</taxon>
        <taxon>Chinchilla</taxon>
    </lineage>
</organism>
<evidence type="ECO:0000313" key="2">
    <source>
        <dbReference type="Ensembl" id="ENSCLAP00000010233.1"/>
    </source>
</evidence>
<feature type="transmembrane region" description="Helical" evidence="1">
    <location>
        <begin position="30"/>
        <end position="52"/>
    </location>
</feature>
<dbReference type="AlphaFoldDB" id="A0A8C2V4N2"/>
<dbReference type="GeneTree" id="ENSGT00940000153116"/>
<dbReference type="OrthoDB" id="10056589at2759"/>
<keyword evidence="1" id="KW-0472">Membrane</keyword>
<reference evidence="2" key="1">
    <citation type="submission" date="2025-08" db="UniProtKB">
        <authorList>
            <consortium name="Ensembl"/>
        </authorList>
    </citation>
    <scope>IDENTIFICATION</scope>
</reference>
<reference evidence="2" key="2">
    <citation type="submission" date="2025-09" db="UniProtKB">
        <authorList>
            <consortium name="Ensembl"/>
        </authorList>
    </citation>
    <scope>IDENTIFICATION</scope>
</reference>
<keyword evidence="3" id="KW-1185">Reference proteome</keyword>
<dbReference type="CTD" id="85014"/>
<dbReference type="Pfam" id="PF15110">
    <property type="entry name" value="TMEM141"/>
    <property type="match status" value="1"/>
</dbReference>
<protein>
    <submittedName>
        <fullName evidence="2">Transmembrane protein 141</fullName>
    </submittedName>
</protein>
<dbReference type="InterPro" id="IPR038259">
    <property type="entry name" value="Tmem141_sf"/>
</dbReference>
<accession>A0A8C2V4N2</accession>
<dbReference type="Ensembl" id="ENSCLAT00000010363.1">
    <property type="protein sequence ID" value="ENSCLAP00000010233.1"/>
    <property type="gene ID" value="ENSCLAG00000007079.1"/>
</dbReference>
<keyword evidence="1" id="KW-0812">Transmembrane</keyword>
<keyword evidence="1" id="KW-1133">Transmembrane helix</keyword>
<dbReference type="GeneID" id="102023625"/>
<dbReference type="OMA" id="CQSNAFM"/>
<evidence type="ECO:0000313" key="3">
    <source>
        <dbReference type="Proteomes" id="UP000694398"/>
    </source>
</evidence>
<proteinExistence type="predicted"/>
<name>A0A8C2V4N2_CHILA</name>
<gene>
    <name evidence="2" type="primary">TMEM141</name>
</gene>
<dbReference type="Proteomes" id="UP000694398">
    <property type="component" value="Unassembled WGS sequence"/>
</dbReference>
<sequence>MVNLGLSRVDDAVAAKHPGLGEYAACQSNAFMKGVLTFVAGTSGTFGLQILIQRKFPYPMQWSVLAAVVAGSVASYGVTRAETQKCSNLWLFLETGQLPRDRDTGQSR</sequence>
<dbReference type="RefSeq" id="XP_005408611.1">
    <property type="nucleotide sequence ID" value="XM_005408554.2"/>
</dbReference>
<dbReference type="Gene3D" id="1.10.3350.20">
    <property type="entry name" value="Tmem141 protein family"/>
    <property type="match status" value="1"/>
</dbReference>
<evidence type="ECO:0000256" key="1">
    <source>
        <dbReference type="SAM" id="Phobius"/>
    </source>
</evidence>
<dbReference type="PANTHER" id="PTHR47229:SF1">
    <property type="entry name" value="TRANSMEMBRANE PROTEIN 141"/>
    <property type="match status" value="1"/>
</dbReference>
<dbReference type="InterPro" id="IPR026788">
    <property type="entry name" value="Tmem141"/>
</dbReference>
<dbReference type="PANTHER" id="PTHR47229">
    <property type="entry name" value="TRANSMEMBRANE PROTEIN 141"/>
    <property type="match status" value="1"/>
</dbReference>